<dbReference type="AlphaFoldDB" id="R0KFU7"/>
<reference evidence="2" key="1">
    <citation type="journal article" date="2013" name="Nat. Genet.">
        <title>The duck genome and transcriptome provide insight into an avian influenza virus reservoir species.</title>
        <authorList>
            <person name="Huang Y."/>
            <person name="Li Y."/>
            <person name="Burt D.W."/>
            <person name="Chen H."/>
            <person name="Zhang Y."/>
            <person name="Qian W."/>
            <person name="Kim H."/>
            <person name="Gan S."/>
            <person name="Zhao Y."/>
            <person name="Li J."/>
            <person name="Yi K."/>
            <person name="Feng H."/>
            <person name="Zhu P."/>
            <person name="Li B."/>
            <person name="Liu Q."/>
            <person name="Fairley S."/>
            <person name="Magor K.E."/>
            <person name="Du Z."/>
            <person name="Hu X."/>
            <person name="Goodman L."/>
            <person name="Tafer H."/>
            <person name="Vignal A."/>
            <person name="Lee T."/>
            <person name="Kim K.W."/>
            <person name="Sheng Z."/>
            <person name="An Y."/>
            <person name="Searle S."/>
            <person name="Herrero J."/>
            <person name="Groenen M.A."/>
            <person name="Crooijmans R.P."/>
            <person name="Faraut T."/>
            <person name="Cai Q."/>
            <person name="Webster R.G."/>
            <person name="Aldridge J.R."/>
            <person name="Warren W.C."/>
            <person name="Bartschat S."/>
            <person name="Kehr S."/>
            <person name="Marz M."/>
            <person name="Stadler P.F."/>
            <person name="Smith J."/>
            <person name="Kraus R.H."/>
            <person name="Zhao Y."/>
            <person name="Ren L."/>
            <person name="Fei J."/>
            <person name="Morisson M."/>
            <person name="Kaiser P."/>
            <person name="Griffin D.K."/>
            <person name="Rao M."/>
            <person name="Pitel F."/>
            <person name="Wang J."/>
            <person name="Li N."/>
        </authorList>
    </citation>
    <scope>NUCLEOTIDE SEQUENCE [LARGE SCALE GENOMIC DNA]</scope>
</reference>
<gene>
    <name evidence="1" type="ORF">Anapl_03960</name>
</gene>
<evidence type="ECO:0000313" key="1">
    <source>
        <dbReference type="EMBL" id="EOB08982.1"/>
    </source>
</evidence>
<name>R0KFU7_ANAPL</name>
<proteinExistence type="predicted"/>
<organism evidence="1 2">
    <name type="scientific">Anas platyrhynchos</name>
    <name type="common">Mallard</name>
    <name type="synonym">Anas boschas</name>
    <dbReference type="NCBI Taxonomy" id="8839"/>
    <lineage>
        <taxon>Eukaryota</taxon>
        <taxon>Metazoa</taxon>
        <taxon>Chordata</taxon>
        <taxon>Craniata</taxon>
        <taxon>Vertebrata</taxon>
        <taxon>Euteleostomi</taxon>
        <taxon>Archelosauria</taxon>
        <taxon>Archosauria</taxon>
        <taxon>Dinosauria</taxon>
        <taxon>Saurischia</taxon>
        <taxon>Theropoda</taxon>
        <taxon>Coelurosauria</taxon>
        <taxon>Aves</taxon>
        <taxon>Neognathae</taxon>
        <taxon>Galloanserae</taxon>
        <taxon>Anseriformes</taxon>
        <taxon>Anatidae</taxon>
        <taxon>Anatinae</taxon>
        <taxon>Anas</taxon>
    </lineage>
</organism>
<protein>
    <submittedName>
        <fullName evidence="1">Uncharacterized protein</fullName>
    </submittedName>
</protein>
<dbReference type="EMBL" id="KB742404">
    <property type="protein sequence ID" value="EOB08982.1"/>
    <property type="molecule type" value="Genomic_DNA"/>
</dbReference>
<dbReference type="Proteomes" id="UP000296049">
    <property type="component" value="Unassembled WGS sequence"/>
</dbReference>
<accession>R0KFU7</accession>
<evidence type="ECO:0000313" key="2">
    <source>
        <dbReference type="Proteomes" id="UP000296049"/>
    </source>
</evidence>
<sequence>MILVQESQFLVQIQKIAVYIPEKILCIHRESRFHTVPELHALYQAQLAICRGDRLRGRRVLRRSGGSGQAGLTFRHRADFREPPGAGSPLILMQLVGEKISQELLKIVNLCNVEDVTKHVIAKVIACTYTKCVAWWLKEKETTQKPHASGAYCFHDRRLLSNWSPSLAECLFASRAVGCHVRGTPKHGLLAQRKSGPQTSFRRCMRKLSSCIIFLPISSKNKGDTGVVGSVNGITLKLVERILANGKSEVLQEKSLVFLSGMNHGRAEPDVGPLGQLNLPWGSRVSNTPKGISEPGEQVQRWCKSISELQCYQRLEMSQCRRQRSVCISRRQLYPFCMIKSSFLVNSAAVTGAVLQTAQSLTMVSPLCSTLCTAPVRVSTPSSPGVANISGWRPTELLWNAATLHPGGFFSAVPFLKNVNISLISKSPQAIIPHTCMVKTFASQRIAEVTDCEC</sequence>
<keyword evidence="2" id="KW-1185">Reference proteome</keyword>